<organism evidence="1 2">
    <name type="scientific">Dentiscutata erythropus</name>
    <dbReference type="NCBI Taxonomy" id="1348616"/>
    <lineage>
        <taxon>Eukaryota</taxon>
        <taxon>Fungi</taxon>
        <taxon>Fungi incertae sedis</taxon>
        <taxon>Mucoromycota</taxon>
        <taxon>Glomeromycotina</taxon>
        <taxon>Glomeromycetes</taxon>
        <taxon>Diversisporales</taxon>
        <taxon>Gigasporaceae</taxon>
        <taxon>Dentiscutata</taxon>
    </lineage>
</organism>
<feature type="non-terminal residue" evidence="1">
    <location>
        <position position="1"/>
    </location>
</feature>
<sequence length="77" mass="8860">IYDISTDQEKVFAKNIANLLEDIGTISNRVGHVKINNSLTRFVKKLNDEYPLTQEDIKDPLTVKMKRKPNNTNCNKL</sequence>
<evidence type="ECO:0000313" key="1">
    <source>
        <dbReference type="EMBL" id="CAG8815856.1"/>
    </source>
</evidence>
<dbReference type="EMBL" id="CAJVPY010053141">
    <property type="protein sequence ID" value="CAG8815856.1"/>
    <property type="molecule type" value="Genomic_DNA"/>
</dbReference>
<dbReference type="Proteomes" id="UP000789405">
    <property type="component" value="Unassembled WGS sequence"/>
</dbReference>
<proteinExistence type="predicted"/>
<keyword evidence="2" id="KW-1185">Reference proteome</keyword>
<comment type="caution">
    <text evidence="1">The sequence shown here is derived from an EMBL/GenBank/DDBJ whole genome shotgun (WGS) entry which is preliminary data.</text>
</comment>
<dbReference type="AlphaFoldDB" id="A0A9N9P8R5"/>
<protein>
    <submittedName>
        <fullName evidence="1">21160_t:CDS:1</fullName>
    </submittedName>
</protein>
<reference evidence="1" key="1">
    <citation type="submission" date="2021-06" db="EMBL/GenBank/DDBJ databases">
        <authorList>
            <person name="Kallberg Y."/>
            <person name="Tangrot J."/>
            <person name="Rosling A."/>
        </authorList>
    </citation>
    <scope>NUCLEOTIDE SEQUENCE</scope>
    <source>
        <strain evidence="1">MA453B</strain>
    </source>
</reference>
<dbReference type="OrthoDB" id="2418606at2759"/>
<gene>
    <name evidence="1" type="ORF">DERYTH_LOCUS26179</name>
</gene>
<feature type="non-terminal residue" evidence="1">
    <location>
        <position position="77"/>
    </location>
</feature>
<accession>A0A9N9P8R5</accession>
<name>A0A9N9P8R5_9GLOM</name>
<evidence type="ECO:0000313" key="2">
    <source>
        <dbReference type="Proteomes" id="UP000789405"/>
    </source>
</evidence>